<reference evidence="1 2" key="1">
    <citation type="submission" date="2020-10" db="EMBL/GenBank/DDBJ databases">
        <authorList>
            <person name="Peeters C."/>
        </authorList>
    </citation>
    <scope>NUCLEOTIDE SEQUENCE [LARGE SCALE GENOMIC DNA]</scope>
    <source>
        <strain evidence="1 2">LMG 28140</strain>
    </source>
</reference>
<comment type="caution">
    <text evidence="1">The sequence shown here is derived from an EMBL/GenBank/DDBJ whole genome shotgun (WGS) entry which is preliminary data.</text>
</comment>
<proteinExistence type="predicted"/>
<accession>A0ABM8P2M5</accession>
<dbReference type="Proteomes" id="UP000598032">
    <property type="component" value="Unassembled WGS sequence"/>
</dbReference>
<name>A0ABM8P2M5_9BURK</name>
<dbReference type="EMBL" id="CAJHCP010000014">
    <property type="protein sequence ID" value="CAD6554733.1"/>
    <property type="molecule type" value="Genomic_DNA"/>
</dbReference>
<protein>
    <recommendedName>
        <fullName evidence="3">Transposase</fullName>
    </recommendedName>
</protein>
<evidence type="ECO:0000313" key="2">
    <source>
        <dbReference type="Proteomes" id="UP000598032"/>
    </source>
</evidence>
<evidence type="ECO:0008006" key="3">
    <source>
        <dbReference type="Google" id="ProtNLM"/>
    </source>
</evidence>
<gene>
    <name evidence="1" type="ORF">LMG28140_05521</name>
</gene>
<organism evidence="1 2">
    <name type="scientific">Paraburkholderia metrosideri</name>
    <dbReference type="NCBI Taxonomy" id="580937"/>
    <lineage>
        <taxon>Bacteria</taxon>
        <taxon>Pseudomonadati</taxon>
        <taxon>Pseudomonadota</taxon>
        <taxon>Betaproteobacteria</taxon>
        <taxon>Burkholderiales</taxon>
        <taxon>Burkholderiaceae</taxon>
        <taxon>Paraburkholderia</taxon>
    </lineage>
</organism>
<sequence length="90" mass="10206">MRSCRLYTGCHRARKQVAKRNNRVKPDPELVKLADSLLANYQKPEDLIGENGLLKQLTKMLVERALETEMSEHLGHGNVRADGILSHRAD</sequence>
<evidence type="ECO:0000313" key="1">
    <source>
        <dbReference type="EMBL" id="CAD6554733.1"/>
    </source>
</evidence>
<keyword evidence="2" id="KW-1185">Reference proteome</keyword>